<evidence type="ECO:0000256" key="10">
    <source>
        <dbReference type="ARBA" id="ARBA00023277"/>
    </source>
</evidence>
<dbReference type="GO" id="GO:0004335">
    <property type="term" value="F:galactokinase activity"/>
    <property type="evidence" value="ECO:0007669"/>
    <property type="project" value="UniProtKB-UniRule"/>
</dbReference>
<keyword evidence="8" id="KW-0460">Magnesium</keyword>
<keyword evidence="7" id="KW-0067">ATP-binding</keyword>
<evidence type="ECO:0000256" key="7">
    <source>
        <dbReference type="ARBA" id="ARBA00022840"/>
    </source>
</evidence>
<dbReference type="RefSeq" id="WP_246053227.1">
    <property type="nucleotide sequence ID" value="NZ_RJKE01000001.1"/>
</dbReference>
<evidence type="ECO:0000256" key="5">
    <source>
        <dbReference type="ARBA" id="ARBA00022741"/>
    </source>
</evidence>
<keyword evidence="4" id="KW-0479">Metal-binding</keyword>
<dbReference type="InterPro" id="IPR019539">
    <property type="entry name" value="GalKase_N"/>
</dbReference>
<accession>A0A3N1DAK3</accession>
<dbReference type="InterPro" id="IPR036554">
    <property type="entry name" value="GHMP_kinase_C_sf"/>
</dbReference>
<comment type="similarity">
    <text evidence="1">Belongs to the GHMP kinase family. GalK subfamily.</text>
</comment>
<dbReference type="PIRSF" id="PIRSF000530">
    <property type="entry name" value="Galactokinase"/>
    <property type="match status" value="1"/>
</dbReference>
<gene>
    <name evidence="15" type="ORF">EDD29_7854</name>
</gene>
<dbReference type="Pfam" id="PF00288">
    <property type="entry name" value="GHMP_kinases_N"/>
    <property type="match status" value="1"/>
</dbReference>
<dbReference type="SUPFAM" id="SSF54211">
    <property type="entry name" value="Ribosomal protein S5 domain 2-like"/>
    <property type="match status" value="1"/>
</dbReference>
<dbReference type="EC" id="2.7.1.6" evidence="11"/>
<dbReference type="AlphaFoldDB" id="A0A3N1DAK3"/>
<reference evidence="15 16" key="1">
    <citation type="submission" date="2018-11" db="EMBL/GenBank/DDBJ databases">
        <title>Sequencing the genomes of 1000 actinobacteria strains.</title>
        <authorList>
            <person name="Klenk H.-P."/>
        </authorList>
    </citation>
    <scope>NUCLEOTIDE SEQUENCE [LARGE SCALE GENOMIC DNA]</scope>
    <source>
        <strain evidence="15 16">DSM 44254</strain>
    </source>
</reference>
<evidence type="ECO:0000256" key="2">
    <source>
        <dbReference type="ARBA" id="ARBA00022490"/>
    </source>
</evidence>
<dbReference type="Proteomes" id="UP000272400">
    <property type="component" value="Unassembled WGS sequence"/>
</dbReference>
<evidence type="ECO:0000256" key="3">
    <source>
        <dbReference type="ARBA" id="ARBA00022679"/>
    </source>
</evidence>
<dbReference type="Pfam" id="PF10509">
    <property type="entry name" value="GalKase_gal_bdg"/>
    <property type="match status" value="1"/>
</dbReference>
<dbReference type="EMBL" id="RJKE01000001">
    <property type="protein sequence ID" value="ROO90138.1"/>
    <property type="molecule type" value="Genomic_DNA"/>
</dbReference>
<protein>
    <recommendedName>
        <fullName evidence="11">Galactokinase</fullName>
        <ecNumber evidence="11">2.7.1.6</ecNumber>
    </recommendedName>
</protein>
<evidence type="ECO:0000256" key="1">
    <source>
        <dbReference type="ARBA" id="ARBA00006566"/>
    </source>
</evidence>
<dbReference type="InterPro" id="IPR006203">
    <property type="entry name" value="GHMP_knse_ATP-bd_CS"/>
</dbReference>
<keyword evidence="9" id="KW-0299">Galactose metabolism</keyword>
<keyword evidence="10" id="KW-0119">Carbohydrate metabolism</keyword>
<sequence>MSGLPTSGVWHGPGRVNLIGEHTDYNDGLVLPFALPQGITAEASRRDDGILELHSNGQSATVPLDGLAPGSVQGWAAYAAGVAGALREAGHPVGGATLRYSSDVPSGSGLSSSAALECVTAVALNDMYGLGLSAKELVPFAQRAENAYAGVPTGVLDQSASLLCTAEHALLLDVRSGLSSQIPLELGGFRILIVDTRVHHALGDGKYGERRAECEEAARLLGVPALRDVRNLGEALGRLKDPVLRRRVKHVVTENHRVEATVGLLRAGAIAEVGALLNASHLSLRDDYQVSWPEADFTVEAAVRAGARGGRMVGGGFGGSVILLTRADTLDTVRDAVTARFATAGRPAPDYLVATAAPGARRLS</sequence>
<dbReference type="PROSITE" id="PS00627">
    <property type="entry name" value="GHMP_KINASES_ATP"/>
    <property type="match status" value="1"/>
</dbReference>
<keyword evidence="16" id="KW-1185">Reference proteome</keyword>
<evidence type="ECO:0000256" key="4">
    <source>
        <dbReference type="ARBA" id="ARBA00022723"/>
    </source>
</evidence>
<dbReference type="PROSITE" id="PS00106">
    <property type="entry name" value="GALACTOKINASE"/>
    <property type="match status" value="1"/>
</dbReference>
<dbReference type="FunFam" id="3.30.230.10:FF:000017">
    <property type="entry name" value="Galactokinase"/>
    <property type="match status" value="1"/>
</dbReference>
<evidence type="ECO:0000313" key="15">
    <source>
        <dbReference type="EMBL" id="ROO90138.1"/>
    </source>
</evidence>
<keyword evidence="3" id="KW-0808">Transferase</keyword>
<evidence type="ECO:0000256" key="6">
    <source>
        <dbReference type="ARBA" id="ARBA00022777"/>
    </source>
</evidence>
<comment type="caution">
    <text evidence="15">The sequence shown here is derived from an EMBL/GenBank/DDBJ whole genome shotgun (WGS) entry which is preliminary data.</text>
</comment>
<keyword evidence="6 15" id="KW-0418">Kinase</keyword>
<dbReference type="InterPro" id="IPR013750">
    <property type="entry name" value="GHMP_kinase_C_dom"/>
</dbReference>
<keyword evidence="2" id="KW-0963">Cytoplasm</keyword>
<dbReference type="PRINTS" id="PR00959">
    <property type="entry name" value="MEVGALKINASE"/>
</dbReference>
<dbReference type="PANTHER" id="PTHR10457">
    <property type="entry name" value="MEVALONATE KINASE/GALACTOKINASE"/>
    <property type="match status" value="1"/>
</dbReference>
<dbReference type="PANTHER" id="PTHR10457:SF7">
    <property type="entry name" value="GALACTOKINASE-RELATED"/>
    <property type="match status" value="1"/>
</dbReference>
<dbReference type="InterPro" id="IPR006206">
    <property type="entry name" value="Mevalonate/galactokinase"/>
</dbReference>
<dbReference type="Gene3D" id="3.30.70.890">
    <property type="entry name" value="GHMP kinase, C-terminal domain"/>
    <property type="match status" value="1"/>
</dbReference>
<dbReference type="FunFam" id="3.30.70.890:FF:000001">
    <property type="entry name" value="Galactokinase"/>
    <property type="match status" value="1"/>
</dbReference>
<evidence type="ECO:0000259" key="14">
    <source>
        <dbReference type="Pfam" id="PF10509"/>
    </source>
</evidence>
<dbReference type="GO" id="GO:0006012">
    <property type="term" value="P:galactose metabolic process"/>
    <property type="evidence" value="ECO:0007669"/>
    <property type="project" value="UniProtKB-UniRule"/>
</dbReference>
<dbReference type="Gene3D" id="3.30.230.10">
    <property type="match status" value="1"/>
</dbReference>
<evidence type="ECO:0000259" key="12">
    <source>
        <dbReference type="Pfam" id="PF00288"/>
    </source>
</evidence>
<dbReference type="Pfam" id="PF08544">
    <property type="entry name" value="GHMP_kinases_C"/>
    <property type="match status" value="1"/>
</dbReference>
<evidence type="ECO:0000259" key="13">
    <source>
        <dbReference type="Pfam" id="PF08544"/>
    </source>
</evidence>
<dbReference type="SUPFAM" id="SSF55060">
    <property type="entry name" value="GHMP Kinase, C-terminal domain"/>
    <property type="match status" value="1"/>
</dbReference>
<evidence type="ECO:0000256" key="11">
    <source>
        <dbReference type="NCBIfam" id="TIGR00131"/>
    </source>
</evidence>
<keyword evidence="5" id="KW-0547">Nucleotide-binding</keyword>
<dbReference type="InterPro" id="IPR006204">
    <property type="entry name" value="GHMP_kinase_N_dom"/>
</dbReference>
<dbReference type="InterPro" id="IPR020568">
    <property type="entry name" value="Ribosomal_Su5_D2-typ_SF"/>
</dbReference>
<dbReference type="NCBIfam" id="TIGR00131">
    <property type="entry name" value="gal_kin"/>
    <property type="match status" value="1"/>
</dbReference>
<dbReference type="GO" id="GO:0005524">
    <property type="term" value="F:ATP binding"/>
    <property type="evidence" value="ECO:0007669"/>
    <property type="project" value="UniProtKB-UniRule"/>
</dbReference>
<evidence type="ECO:0000313" key="16">
    <source>
        <dbReference type="Proteomes" id="UP000272400"/>
    </source>
</evidence>
<organism evidence="15 16">
    <name type="scientific">Actinocorallia herbida</name>
    <dbReference type="NCBI Taxonomy" id="58109"/>
    <lineage>
        <taxon>Bacteria</taxon>
        <taxon>Bacillati</taxon>
        <taxon>Actinomycetota</taxon>
        <taxon>Actinomycetes</taxon>
        <taxon>Streptosporangiales</taxon>
        <taxon>Thermomonosporaceae</taxon>
        <taxon>Actinocorallia</taxon>
    </lineage>
</organism>
<dbReference type="InterPro" id="IPR014721">
    <property type="entry name" value="Ribsml_uS5_D2-typ_fold_subgr"/>
</dbReference>
<name>A0A3N1DAK3_9ACTN</name>
<dbReference type="InterPro" id="IPR019741">
    <property type="entry name" value="Galactokinase_CS"/>
</dbReference>
<feature type="domain" description="Galactokinase N-terminal" evidence="14">
    <location>
        <begin position="8"/>
        <end position="45"/>
    </location>
</feature>
<dbReference type="GO" id="GO:0005829">
    <property type="term" value="C:cytosol"/>
    <property type="evidence" value="ECO:0007669"/>
    <property type="project" value="TreeGrafter"/>
</dbReference>
<dbReference type="PRINTS" id="PR00473">
    <property type="entry name" value="GALCTOKINASE"/>
</dbReference>
<feature type="domain" description="GHMP kinase C-terminal" evidence="13">
    <location>
        <begin position="264"/>
        <end position="341"/>
    </location>
</feature>
<evidence type="ECO:0000256" key="9">
    <source>
        <dbReference type="ARBA" id="ARBA00023144"/>
    </source>
</evidence>
<dbReference type="InterPro" id="IPR000705">
    <property type="entry name" value="Galactokinase"/>
</dbReference>
<feature type="domain" description="GHMP kinase N-terminal" evidence="12">
    <location>
        <begin position="78"/>
        <end position="163"/>
    </location>
</feature>
<evidence type="ECO:0000256" key="8">
    <source>
        <dbReference type="ARBA" id="ARBA00022842"/>
    </source>
</evidence>
<proteinExistence type="inferred from homology"/>
<dbReference type="GO" id="GO:0046872">
    <property type="term" value="F:metal ion binding"/>
    <property type="evidence" value="ECO:0007669"/>
    <property type="project" value="UniProtKB-KW"/>
</dbReference>